<organism evidence="7 8">
    <name type="scientific">Cephalotus follicularis</name>
    <name type="common">Albany pitcher plant</name>
    <dbReference type="NCBI Taxonomy" id="3775"/>
    <lineage>
        <taxon>Eukaryota</taxon>
        <taxon>Viridiplantae</taxon>
        <taxon>Streptophyta</taxon>
        <taxon>Embryophyta</taxon>
        <taxon>Tracheophyta</taxon>
        <taxon>Spermatophyta</taxon>
        <taxon>Magnoliopsida</taxon>
        <taxon>eudicotyledons</taxon>
        <taxon>Gunneridae</taxon>
        <taxon>Pentapetalae</taxon>
        <taxon>rosids</taxon>
        <taxon>fabids</taxon>
        <taxon>Oxalidales</taxon>
        <taxon>Cephalotaceae</taxon>
        <taxon>Cephalotus</taxon>
    </lineage>
</organism>
<evidence type="ECO:0000256" key="3">
    <source>
        <dbReference type="ARBA" id="ARBA00022691"/>
    </source>
</evidence>
<dbReference type="InterPro" id="IPR001077">
    <property type="entry name" value="COMT_C"/>
</dbReference>
<dbReference type="Gene3D" id="1.10.10.10">
    <property type="entry name" value="Winged helix-like DNA-binding domain superfamily/Winged helix DNA-binding domain"/>
    <property type="match status" value="1"/>
</dbReference>
<dbReference type="Proteomes" id="UP000187406">
    <property type="component" value="Unassembled WGS sequence"/>
</dbReference>
<comment type="caution">
    <text evidence="7">The sequence shown here is derived from an EMBL/GenBank/DDBJ whole genome shotgun (WGS) entry which is preliminary data.</text>
</comment>
<keyword evidence="1" id="KW-0489">Methyltransferase</keyword>
<dbReference type="OrthoDB" id="1606438at2759"/>
<keyword evidence="8" id="KW-1185">Reference proteome</keyword>
<evidence type="ECO:0000256" key="1">
    <source>
        <dbReference type="ARBA" id="ARBA00022603"/>
    </source>
</evidence>
<dbReference type="PROSITE" id="PS51683">
    <property type="entry name" value="SAM_OMT_II"/>
    <property type="match status" value="1"/>
</dbReference>
<dbReference type="Pfam" id="PF00891">
    <property type="entry name" value="Methyltransf_2"/>
    <property type="match status" value="1"/>
</dbReference>
<evidence type="ECO:0000313" key="7">
    <source>
        <dbReference type="EMBL" id="GAV79031.1"/>
    </source>
</evidence>
<keyword evidence="2" id="KW-0808">Transferase</keyword>
<protein>
    <submittedName>
        <fullName evidence="7">Methyltransf_2 domain-containing protein/Dimerisation domain-containing protein</fullName>
    </submittedName>
</protein>
<dbReference type="InterPro" id="IPR016461">
    <property type="entry name" value="COMT-like"/>
</dbReference>
<dbReference type="Pfam" id="PF08100">
    <property type="entry name" value="Dimerisation"/>
    <property type="match status" value="1"/>
</dbReference>
<accession>A0A1Q3CG44</accession>
<dbReference type="GO" id="GO:0032259">
    <property type="term" value="P:methylation"/>
    <property type="evidence" value="ECO:0007669"/>
    <property type="project" value="UniProtKB-KW"/>
</dbReference>
<dbReference type="CDD" id="cd02440">
    <property type="entry name" value="AdoMet_MTases"/>
    <property type="match status" value="1"/>
</dbReference>
<sequence length="407" mass="44651">MHVTSMDGHSGCPTSLFSKLCLLRVGNILFASINNRSVLLVSEGAMGTNSIQYTLPKLSQVDDEDEAFAYAMYLRTSATLVNVLNAALELGLLDIIARAGPGAQLSPSEVVSHLPTNNPQATSLVDRMFRLLTCHSLLSCTLKTLEDGSVTRVYGLTLAGRVFTNREDGRTMASFKFQKAMEVVWFDLKDLVLEGGDLFEKVHGLTIYDYMSQNPDMSSNFNKAMGDLSKITMTKVLDAYKGFEGLTSLVDVGGGVGTTLKIILSKYPSIQGINLDEPHVILNAPPFPGITHVGGDMFKSVPNGNAIIMKNILHNWGDEDCIKILRNCYDALPKNGKVIVLSWILTEEPESSIASKYVSHMDIIMCMHPGGRQRTESEFRALSKAAGFSHFQVDCYAYHVGIMELHK</sequence>
<dbReference type="PIRSF" id="PIRSF005739">
    <property type="entry name" value="O-mtase"/>
    <property type="match status" value="1"/>
</dbReference>
<dbReference type="AlphaFoldDB" id="A0A1Q3CG44"/>
<keyword evidence="3" id="KW-0949">S-adenosyl-L-methionine</keyword>
<proteinExistence type="predicted"/>
<dbReference type="FunFam" id="1.10.10.10:FF:000357">
    <property type="entry name" value="Caffeic acid 3-O-methyltransferase"/>
    <property type="match status" value="1"/>
</dbReference>
<dbReference type="InterPro" id="IPR012967">
    <property type="entry name" value="COMT_dimerisation"/>
</dbReference>
<feature type="domain" description="O-methyltransferase dimerisation" evidence="6">
    <location>
        <begin position="81"/>
        <end position="165"/>
    </location>
</feature>
<dbReference type="EMBL" id="BDDD01001904">
    <property type="protein sequence ID" value="GAV79031.1"/>
    <property type="molecule type" value="Genomic_DNA"/>
</dbReference>
<gene>
    <name evidence="7" type="ORF">CFOL_v3_22496</name>
</gene>
<dbReference type="PANTHER" id="PTHR11746">
    <property type="entry name" value="O-METHYLTRANSFERASE"/>
    <property type="match status" value="1"/>
</dbReference>
<feature type="active site" description="Proton acceptor" evidence="4">
    <location>
        <position position="314"/>
    </location>
</feature>
<name>A0A1Q3CG44_CEPFO</name>
<evidence type="ECO:0000256" key="2">
    <source>
        <dbReference type="ARBA" id="ARBA00022679"/>
    </source>
</evidence>
<dbReference type="Gene3D" id="3.40.50.150">
    <property type="entry name" value="Vaccinia Virus protein VP39"/>
    <property type="match status" value="1"/>
</dbReference>
<dbReference type="InterPro" id="IPR036388">
    <property type="entry name" value="WH-like_DNA-bd_sf"/>
</dbReference>
<dbReference type="SUPFAM" id="SSF46785">
    <property type="entry name" value="Winged helix' DNA-binding domain"/>
    <property type="match status" value="1"/>
</dbReference>
<reference evidence="8" key="1">
    <citation type="submission" date="2016-04" db="EMBL/GenBank/DDBJ databases">
        <title>Cephalotus genome sequencing.</title>
        <authorList>
            <person name="Fukushima K."/>
            <person name="Hasebe M."/>
            <person name="Fang X."/>
        </authorList>
    </citation>
    <scope>NUCLEOTIDE SEQUENCE [LARGE SCALE GENOMIC DNA]</scope>
    <source>
        <strain evidence="8">cv. St1</strain>
    </source>
</reference>
<feature type="domain" description="O-methyltransferase C-terminal" evidence="5">
    <location>
        <begin position="185"/>
        <end position="389"/>
    </location>
</feature>
<dbReference type="STRING" id="3775.A0A1Q3CG44"/>
<dbReference type="GO" id="GO:0008171">
    <property type="term" value="F:O-methyltransferase activity"/>
    <property type="evidence" value="ECO:0007669"/>
    <property type="project" value="InterPro"/>
</dbReference>
<dbReference type="InterPro" id="IPR036390">
    <property type="entry name" value="WH_DNA-bd_sf"/>
</dbReference>
<evidence type="ECO:0000256" key="4">
    <source>
        <dbReference type="PIRSR" id="PIRSR005739-1"/>
    </source>
</evidence>
<evidence type="ECO:0000259" key="5">
    <source>
        <dbReference type="Pfam" id="PF00891"/>
    </source>
</evidence>
<dbReference type="SUPFAM" id="SSF53335">
    <property type="entry name" value="S-adenosyl-L-methionine-dependent methyltransferases"/>
    <property type="match status" value="1"/>
</dbReference>
<evidence type="ECO:0000313" key="8">
    <source>
        <dbReference type="Proteomes" id="UP000187406"/>
    </source>
</evidence>
<dbReference type="GO" id="GO:0046983">
    <property type="term" value="F:protein dimerization activity"/>
    <property type="evidence" value="ECO:0007669"/>
    <property type="project" value="InterPro"/>
</dbReference>
<dbReference type="InterPro" id="IPR029063">
    <property type="entry name" value="SAM-dependent_MTases_sf"/>
</dbReference>
<evidence type="ECO:0000259" key="6">
    <source>
        <dbReference type="Pfam" id="PF08100"/>
    </source>
</evidence>
<dbReference type="InParanoid" id="A0A1Q3CG44"/>